<reference evidence="2" key="1">
    <citation type="journal article" date="2022" name="Int. J. Mol. Sci.">
        <title>Draft Genome of Tanacetum Coccineum: Genomic Comparison of Closely Related Tanacetum-Family Plants.</title>
        <authorList>
            <person name="Yamashiro T."/>
            <person name="Shiraishi A."/>
            <person name="Nakayama K."/>
            <person name="Satake H."/>
        </authorList>
    </citation>
    <scope>NUCLEOTIDE SEQUENCE</scope>
</reference>
<feature type="region of interest" description="Disordered" evidence="1">
    <location>
        <begin position="205"/>
        <end position="266"/>
    </location>
</feature>
<evidence type="ECO:0000313" key="2">
    <source>
        <dbReference type="EMBL" id="GJT63178.1"/>
    </source>
</evidence>
<protein>
    <submittedName>
        <fullName evidence="2">Uncharacterized protein</fullName>
    </submittedName>
</protein>
<comment type="caution">
    <text evidence="2">The sequence shown here is derived from an EMBL/GenBank/DDBJ whole genome shotgun (WGS) entry which is preliminary data.</text>
</comment>
<evidence type="ECO:0000256" key="1">
    <source>
        <dbReference type="SAM" id="MobiDB-lite"/>
    </source>
</evidence>
<dbReference type="Proteomes" id="UP001151760">
    <property type="component" value="Unassembled WGS sequence"/>
</dbReference>
<feature type="compositionally biased region" description="Basic and acidic residues" evidence="1">
    <location>
        <begin position="252"/>
        <end position="266"/>
    </location>
</feature>
<reference evidence="2" key="2">
    <citation type="submission" date="2022-01" db="EMBL/GenBank/DDBJ databases">
        <authorList>
            <person name="Yamashiro T."/>
            <person name="Shiraishi A."/>
            <person name="Satake H."/>
            <person name="Nakayama K."/>
        </authorList>
    </citation>
    <scope>NUCLEOTIDE SEQUENCE</scope>
</reference>
<organism evidence="2 3">
    <name type="scientific">Tanacetum coccineum</name>
    <dbReference type="NCBI Taxonomy" id="301880"/>
    <lineage>
        <taxon>Eukaryota</taxon>
        <taxon>Viridiplantae</taxon>
        <taxon>Streptophyta</taxon>
        <taxon>Embryophyta</taxon>
        <taxon>Tracheophyta</taxon>
        <taxon>Spermatophyta</taxon>
        <taxon>Magnoliopsida</taxon>
        <taxon>eudicotyledons</taxon>
        <taxon>Gunneridae</taxon>
        <taxon>Pentapetalae</taxon>
        <taxon>asterids</taxon>
        <taxon>campanulids</taxon>
        <taxon>Asterales</taxon>
        <taxon>Asteraceae</taxon>
        <taxon>Asteroideae</taxon>
        <taxon>Anthemideae</taxon>
        <taxon>Anthemidinae</taxon>
        <taxon>Tanacetum</taxon>
    </lineage>
</organism>
<name>A0ABQ5FIN8_9ASTR</name>
<gene>
    <name evidence="2" type="ORF">Tco_1006711</name>
</gene>
<evidence type="ECO:0000313" key="3">
    <source>
        <dbReference type="Proteomes" id="UP001151760"/>
    </source>
</evidence>
<sequence length="266" mass="30971">MEKKDTATSNSNSQERELQQMQLEERQMHSNGMVWFKGLESHLRTLYQINVFNKRLFKIAFRTYFGEEHQTFRKKMFHNLDQLGLQFERENLHEVNAKTLLKYGELRMKKSEVKEIKETKKRLNEAILHEHDIEKSLKLQSKYVQINTVNALRVNSVVMEDKRYGKENSSSKTALSKSMNERQMQIQEEKVDMAKALDIEQSGIELGTQDPSNRSGNDTDAINADIGPVYDKEPMTNVQLTAECNVSATRQQHAEQPEFNNEGRVE</sequence>
<keyword evidence="3" id="KW-1185">Reference proteome</keyword>
<proteinExistence type="predicted"/>
<accession>A0ABQ5FIN8</accession>
<feature type="compositionally biased region" description="Polar residues" evidence="1">
    <location>
        <begin position="236"/>
        <end position="251"/>
    </location>
</feature>
<dbReference type="EMBL" id="BQNB010017437">
    <property type="protein sequence ID" value="GJT63178.1"/>
    <property type="molecule type" value="Genomic_DNA"/>
</dbReference>
<feature type="compositionally biased region" description="Polar residues" evidence="1">
    <location>
        <begin position="209"/>
        <end position="220"/>
    </location>
</feature>